<dbReference type="InterPro" id="IPR056370">
    <property type="entry name" value="Shg-like_Ig-like"/>
</dbReference>
<protein>
    <recommendedName>
        <fullName evidence="19">DE-cadherin</fullName>
    </recommendedName>
</protein>
<dbReference type="PROSITE" id="PS00022">
    <property type="entry name" value="EGF_1"/>
    <property type="match status" value="1"/>
</dbReference>
<evidence type="ECO:0008006" key="19">
    <source>
        <dbReference type="Google" id="ProtNLM"/>
    </source>
</evidence>
<keyword evidence="5" id="KW-0677">Repeat</keyword>
<evidence type="ECO:0000256" key="2">
    <source>
        <dbReference type="ARBA" id="ARBA00004651"/>
    </source>
</evidence>
<dbReference type="SMART" id="SM00112">
    <property type="entry name" value="CA"/>
    <property type="match status" value="7"/>
</dbReference>
<dbReference type="InterPro" id="IPR000233">
    <property type="entry name" value="Cadherin_Y-type_LIR"/>
</dbReference>
<dbReference type="Gene3D" id="2.60.40.60">
    <property type="entry name" value="Cadherins"/>
    <property type="match status" value="7"/>
</dbReference>
<keyword evidence="18" id="KW-1185">Reference proteome</keyword>
<evidence type="ECO:0000256" key="12">
    <source>
        <dbReference type="RuleBase" id="RU003318"/>
    </source>
</evidence>
<evidence type="ECO:0000313" key="18">
    <source>
        <dbReference type="Proteomes" id="UP000837857"/>
    </source>
</evidence>
<evidence type="ECO:0000256" key="10">
    <source>
        <dbReference type="PROSITE-ProRule" id="PRU00043"/>
    </source>
</evidence>
<comment type="caution">
    <text evidence="11">Lacks conserved residue(s) required for the propagation of feature annotation.</text>
</comment>
<feature type="domain" description="Cadherin" evidence="16">
    <location>
        <begin position="188"/>
        <end position="297"/>
    </location>
</feature>
<evidence type="ECO:0000256" key="1">
    <source>
        <dbReference type="ARBA" id="ARBA00004167"/>
    </source>
</evidence>
<dbReference type="InterPro" id="IPR001791">
    <property type="entry name" value="Laminin_G"/>
</dbReference>
<comment type="function">
    <text evidence="13">Cadherins are calcium-dependent cell adhesion proteins.</text>
</comment>
<evidence type="ECO:0000256" key="5">
    <source>
        <dbReference type="ARBA" id="ARBA00022737"/>
    </source>
</evidence>
<comment type="subcellular location">
    <subcellularLocation>
        <location evidence="2">Cell membrane</location>
        <topology evidence="2">Multi-pass membrane protein</topology>
    </subcellularLocation>
    <subcellularLocation>
        <location evidence="12">Cell membrane</location>
        <topology evidence="12">Single-pass type I membrane protein</topology>
    </subcellularLocation>
    <subcellularLocation>
        <location evidence="1">Membrane</location>
        <topology evidence="1">Single-pass membrane protein</topology>
    </subcellularLocation>
</comment>
<keyword evidence="8 14" id="KW-0472">Membrane</keyword>
<evidence type="ECO:0000256" key="13">
    <source>
        <dbReference type="RuleBase" id="RU004357"/>
    </source>
</evidence>
<dbReference type="InterPro" id="IPR039808">
    <property type="entry name" value="Cadherin"/>
</dbReference>
<feature type="non-terminal residue" evidence="17">
    <location>
        <position position="1"/>
    </location>
</feature>
<dbReference type="PROSITE" id="PS50025">
    <property type="entry name" value="LAM_G_DOMAIN"/>
    <property type="match status" value="1"/>
</dbReference>
<feature type="transmembrane region" description="Helical" evidence="14">
    <location>
        <begin position="1432"/>
        <end position="1452"/>
    </location>
</feature>
<keyword evidence="12" id="KW-0130">Cell adhesion</keyword>
<evidence type="ECO:0000256" key="6">
    <source>
        <dbReference type="ARBA" id="ARBA00022837"/>
    </source>
</evidence>
<dbReference type="EMBL" id="OW152833">
    <property type="protein sequence ID" value="CAH2054328.1"/>
    <property type="molecule type" value="Genomic_DNA"/>
</dbReference>
<keyword evidence="7 14" id="KW-1133">Transmembrane helix</keyword>
<evidence type="ECO:0000256" key="11">
    <source>
        <dbReference type="PROSITE-ProRule" id="PRU00122"/>
    </source>
</evidence>
<dbReference type="CDD" id="cd11304">
    <property type="entry name" value="Cadherin_repeat"/>
    <property type="match status" value="6"/>
</dbReference>
<dbReference type="Pfam" id="PF00028">
    <property type="entry name" value="Cadherin"/>
    <property type="match status" value="6"/>
</dbReference>
<dbReference type="InterPro" id="IPR002126">
    <property type="entry name" value="Cadherin-like_dom"/>
</dbReference>
<feature type="domain" description="Cadherin" evidence="16">
    <location>
        <begin position="724"/>
        <end position="837"/>
    </location>
</feature>
<dbReference type="PRINTS" id="PR00205">
    <property type="entry name" value="CADHERIN"/>
</dbReference>
<organism evidence="17 18">
    <name type="scientific">Iphiclides podalirius</name>
    <name type="common">scarce swallowtail</name>
    <dbReference type="NCBI Taxonomy" id="110791"/>
    <lineage>
        <taxon>Eukaryota</taxon>
        <taxon>Metazoa</taxon>
        <taxon>Ecdysozoa</taxon>
        <taxon>Arthropoda</taxon>
        <taxon>Hexapoda</taxon>
        <taxon>Insecta</taxon>
        <taxon>Pterygota</taxon>
        <taxon>Neoptera</taxon>
        <taxon>Endopterygota</taxon>
        <taxon>Lepidoptera</taxon>
        <taxon>Glossata</taxon>
        <taxon>Ditrysia</taxon>
        <taxon>Papilionoidea</taxon>
        <taxon>Papilionidae</taxon>
        <taxon>Papilioninae</taxon>
        <taxon>Iphiclides</taxon>
    </lineage>
</organism>
<dbReference type="Gene3D" id="4.10.900.10">
    <property type="entry name" value="TCF3-CBD (Catenin binding domain)"/>
    <property type="match status" value="1"/>
</dbReference>
<dbReference type="Pfam" id="PF24811">
    <property type="entry name" value="Ig_Shg"/>
    <property type="match status" value="1"/>
</dbReference>
<feature type="domain" description="Cadherin" evidence="16">
    <location>
        <begin position="438"/>
        <end position="514"/>
    </location>
</feature>
<dbReference type="InterPro" id="IPR027397">
    <property type="entry name" value="Catenin-bd_sf"/>
</dbReference>
<evidence type="ECO:0000256" key="3">
    <source>
        <dbReference type="ARBA" id="ARBA00022692"/>
    </source>
</evidence>
<evidence type="ECO:0000256" key="4">
    <source>
        <dbReference type="ARBA" id="ARBA00022729"/>
    </source>
</evidence>
<dbReference type="InterPro" id="IPR002049">
    <property type="entry name" value="LE_dom"/>
</dbReference>
<evidence type="ECO:0000256" key="9">
    <source>
        <dbReference type="ARBA" id="ARBA00023157"/>
    </source>
</evidence>
<dbReference type="Proteomes" id="UP000837857">
    <property type="component" value="Chromosome 21"/>
</dbReference>
<evidence type="ECO:0000256" key="8">
    <source>
        <dbReference type="ARBA" id="ARBA00023136"/>
    </source>
</evidence>
<feature type="domain" description="Cadherin" evidence="16">
    <location>
        <begin position="514"/>
        <end position="623"/>
    </location>
</feature>
<feature type="domain" description="Cadherin" evidence="16">
    <location>
        <begin position="625"/>
        <end position="724"/>
    </location>
</feature>
<feature type="domain" description="Cadherin" evidence="16">
    <location>
        <begin position="847"/>
        <end position="944"/>
    </location>
</feature>
<accession>A0ABN8IC72</accession>
<feature type="domain" description="Cadherin" evidence="16">
    <location>
        <begin position="298"/>
        <end position="403"/>
    </location>
</feature>
<gene>
    <name evidence="17" type="ORF">IPOD504_LOCUS8582</name>
</gene>
<dbReference type="PROSITE" id="PS50268">
    <property type="entry name" value="CADHERIN_2"/>
    <property type="match status" value="7"/>
</dbReference>
<keyword evidence="9" id="KW-1015">Disulfide bond</keyword>
<keyword evidence="6 10" id="KW-0106">Calcium</keyword>
<dbReference type="SUPFAM" id="SSF49899">
    <property type="entry name" value="Concanavalin A-like lectins/glucanases"/>
    <property type="match status" value="1"/>
</dbReference>
<keyword evidence="3 12" id="KW-0812">Transmembrane</keyword>
<proteinExistence type="predicted"/>
<evidence type="ECO:0000256" key="7">
    <source>
        <dbReference type="ARBA" id="ARBA00022989"/>
    </source>
</evidence>
<dbReference type="InterPro" id="IPR020894">
    <property type="entry name" value="Cadherin_CS"/>
</dbReference>
<sequence length="1605" mass="179805">MQKYSFGELGYEVTACGLERNICSLEQITKHQLNLVGLFLSAFERGCKAVQLYNVENKEPWTGILIKILSSGEAEKMKYVNVDALPFPYPFQNLIQHFRCVDAISFVGTCFLARASRYRIRAGDCTYRAKETQKRGVLSVREHTSHHVTRLRHSRHLDGYLPIHTSGFVPGTSPKLAVKDNHKPLFTECLNYKPTVKEEQPVGTYVFTVHAEDRDPPEMGGTVTYKFVSTPGEKERFHVDPETGRITTADIFDHDEPSREKEAYITVRASDNGQPQLDDACTIKILIEDINDNQPVFDKVSYSESVPQDLPSGREVMRISATDIDDGNNSIVHYSLDSNSPDQAYFYIDPDNGVIFLNKTIDKVPGYKFKLSAIVKDMGDPPQQSSITLDIQVIESNKKSPSFIEVPDEPIRLKENYADFNTPIATVRAVSNIPEEKKLQFELVMGQTEQTNKWHTFVLEPEADSAYIKLGNHLDYEKITDYTLTVRIQNNYKLAAETIIQIEVEDVNDNIPIFSEIRSGSVLENEPPGTPVMQVRAFDADGTSANNQVTYELGDPSDPFAIDSITGNITTLKMFDREERSFYNIKIIATDNSESALIPGKHNAGQQVFLIEIADKNDNRPHFTQETYVAESIAENANINELVTQVTAVDIDTASVVTYSIVAGNTYDAFVIRNFTGEIRVNNELDYENITSYSLDVKAFDGLFEDYAKVIINIENLNDNPPVFLANYTKTIEEEKLYEGCIVKVEAYDPDIKDRNAPQNIVYSLVKHEQKEFLQIDNDGCLRLTKPLDRDQPSGFTRWQILIMAADQGGRLGSDSLRSTTEVILELTDINDNAPFLTNTQPVIWYENEPPGQVVVLTAKDYDSAENGPPFTFALNDSASFDIRSKFHIQGNVLSTLVSFDREQRKEYRIPVAITDSGTPRLTGVSILHVVIGDRNDNPMAPGHSDIFVYNYKGEAPDTEIGRVFVDDPDDWDLPDKRFMWLPSYEQRSPYFDVHSNTGMITMKEGTPNGTYLLRFNVTEENEPLVPFHWVEATVNVTIKEIPEEAVDKSGSIRFVNITAEEFIVPEGDGTSKKDKLHRRLAQLYNTSMDNVDVFTVFSKPTVKDVFLDVRFAAHGSPYYPAEKLDSMVIGIQEKLEEDLQAKIYMVKIDECLIEKEQCEDSCRNVLMKNNVPLSVYTNTTSFVGVSARVESECTCDVEEPLVCLNGGTPFADKCECPEGLSGPHCEQTSIGFHGDGWAMYPSPPACHEGHVTLTVTSHASNSLVFYLGPLKHNPLLDVQDFMSLELVDGFLVLLVNYGSGTTRLNNSVVHVADGKPHLIEIVLMRSSIEMFVDRCKLSTCMSLAAPTGPREILNVNGPLQLGGASIDLQYLARTFGWQHVPTNQHFVGCISNFTYNDFMYNLGEPSVHHNADPSCQKSMFTAITFGIDTNFLVAILVCIAILVILLLAVVVHRRRADAWAEKELDDIRENIIAYEDEGGGEGDAGYDLHVLRQMYDGPPMDGDRSATFMQAPVVGAAPDISGFLDDKKSVLDRDPDINPYDDVRHYAYEGDGNTSGSLSSLASCTDDGDLKFNYLSTFGPRFRKLADMYGDTEEERAPHEESWC</sequence>
<feature type="domain" description="Laminin G" evidence="15">
    <location>
        <begin position="1228"/>
        <end position="1416"/>
    </location>
</feature>
<dbReference type="InterPro" id="IPR000742">
    <property type="entry name" value="EGF"/>
</dbReference>
<dbReference type="PANTHER" id="PTHR24027:SF422">
    <property type="entry name" value="CADHERIN DOMAIN-CONTAINING PROTEIN"/>
    <property type="match status" value="1"/>
</dbReference>
<dbReference type="InterPro" id="IPR015919">
    <property type="entry name" value="Cadherin-like_sf"/>
</dbReference>
<dbReference type="CDD" id="cd00110">
    <property type="entry name" value="LamG"/>
    <property type="match status" value="1"/>
</dbReference>
<dbReference type="PROSITE" id="PS00232">
    <property type="entry name" value="CADHERIN_1"/>
    <property type="match status" value="4"/>
</dbReference>
<dbReference type="CDD" id="cd00055">
    <property type="entry name" value="EGF_Lam"/>
    <property type="match status" value="1"/>
</dbReference>
<dbReference type="SUPFAM" id="SSF49313">
    <property type="entry name" value="Cadherin-like"/>
    <property type="match status" value="8"/>
</dbReference>
<dbReference type="SMART" id="SM00282">
    <property type="entry name" value="LamG"/>
    <property type="match status" value="1"/>
</dbReference>
<evidence type="ECO:0000313" key="17">
    <source>
        <dbReference type="EMBL" id="CAH2054328.1"/>
    </source>
</evidence>
<evidence type="ECO:0000259" key="16">
    <source>
        <dbReference type="PROSITE" id="PS50268"/>
    </source>
</evidence>
<reference evidence="17" key="1">
    <citation type="submission" date="2022-03" db="EMBL/GenBank/DDBJ databases">
        <authorList>
            <person name="Martin H S."/>
        </authorList>
    </citation>
    <scope>NUCLEOTIDE SEQUENCE</scope>
</reference>
<dbReference type="Pfam" id="PF01049">
    <property type="entry name" value="CADH_Y-type_LIR"/>
    <property type="match status" value="1"/>
</dbReference>
<dbReference type="Gene3D" id="2.60.120.200">
    <property type="match status" value="1"/>
</dbReference>
<keyword evidence="4" id="KW-0732">Signal</keyword>
<evidence type="ECO:0000259" key="15">
    <source>
        <dbReference type="PROSITE" id="PS50025"/>
    </source>
</evidence>
<name>A0ABN8IC72_9NEOP</name>
<dbReference type="PANTHER" id="PTHR24027">
    <property type="entry name" value="CADHERIN-23"/>
    <property type="match status" value="1"/>
</dbReference>
<dbReference type="Pfam" id="PF02210">
    <property type="entry name" value="Laminin_G_2"/>
    <property type="match status" value="1"/>
</dbReference>
<evidence type="ECO:0000256" key="14">
    <source>
        <dbReference type="SAM" id="Phobius"/>
    </source>
</evidence>
<dbReference type="InterPro" id="IPR013320">
    <property type="entry name" value="ConA-like_dom_sf"/>
</dbReference>